<dbReference type="EMBL" id="MT144656">
    <property type="protein sequence ID" value="QJH96593.1"/>
    <property type="molecule type" value="Genomic_DNA"/>
</dbReference>
<gene>
    <name evidence="1" type="ORF">TM448A01607_0019</name>
    <name evidence="2" type="ORF">TM448B00775_0018</name>
</gene>
<evidence type="ECO:0000313" key="1">
    <source>
        <dbReference type="EMBL" id="QJA50117.1"/>
    </source>
</evidence>
<protein>
    <submittedName>
        <fullName evidence="1">Uncharacterized protein</fullName>
    </submittedName>
</protein>
<accession>A0A6H1ZS31</accession>
<proteinExistence type="predicted"/>
<name>A0A6H1ZS31_9ZZZZ</name>
<dbReference type="AlphaFoldDB" id="A0A6H1ZS31"/>
<reference evidence="1" key="1">
    <citation type="submission" date="2020-03" db="EMBL/GenBank/DDBJ databases">
        <title>The deep terrestrial virosphere.</title>
        <authorList>
            <person name="Holmfeldt K."/>
            <person name="Nilsson E."/>
            <person name="Simone D."/>
            <person name="Lopez-Fernandez M."/>
            <person name="Wu X."/>
            <person name="de Brujin I."/>
            <person name="Lundin D."/>
            <person name="Andersson A."/>
            <person name="Bertilsson S."/>
            <person name="Dopson M."/>
        </authorList>
    </citation>
    <scope>NUCLEOTIDE SEQUENCE</scope>
    <source>
        <strain evidence="1">TM448A01607</strain>
        <strain evidence="2">TM448B00775</strain>
    </source>
</reference>
<evidence type="ECO:0000313" key="2">
    <source>
        <dbReference type="EMBL" id="QJH96593.1"/>
    </source>
</evidence>
<sequence length="64" mass="7267">MNDLNPGVVRQGGKPMEQKIGAIDPELKHWLDTYQSVVDDAIWRGDIKEAYTLMRLRAALVETI</sequence>
<dbReference type="EMBL" id="MT144174">
    <property type="protein sequence ID" value="QJA50117.1"/>
    <property type="molecule type" value="Genomic_DNA"/>
</dbReference>
<organism evidence="1">
    <name type="scientific">viral metagenome</name>
    <dbReference type="NCBI Taxonomy" id="1070528"/>
    <lineage>
        <taxon>unclassified sequences</taxon>
        <taxon>metagenomes</taxon>
        <taxon>organismal metagenomes</taxon>
    </lineage>
</organism>